<sequence>MTQKTYCLFHSITHYRQTVAADIKHTRDKCSS</sequence>
<dbReference type="Proteomes" id="UP000008952">
    <property type="component" value="Unassembled WGS sequence"/>
</dbReference>
<dbReference type="EMBL" id="AIMB01000008">
    <property type="protein sequence ID" value="EJF88792.1"/>
    <property type="molecule type" value="Genomic_DNA"/>
</dbReference>
<evidence type="ECO:0000313" key="1">
    <source>
        <dbReference type="EMBL" id="EJF88792.1"/>
    </source>
</evidence>
<proteinExistence type="predicted"/>
<evidence type="ECO:0000313" key="2">
    <source>
        <dbReference type="Proteomes" id="UP000008952"/>
    </source>
</evidence>
<name>J1JUZ3_9HYPH</name>
<keyword evidence="2" id="KW-1185">Reference proteome</keyword>
<dbReference type="STRING" id="1094558.ME5_01343"/>
<organism evidence="1 2">
    <name type="scientific">Bartonella tamiae Th239</name>
    <dbReference type="NCBI Taxonomy" id="1094558"/>
    <lineage>
        <taxon>Bacteria</taxon>
        <taxon>Pseudomonadati</taxon>
        <taxon>Pseudomonadota</taxon>
        <taxon>Alphaproteobacteria</taxon>
        <taxon>Hyphomicrobiales</taxon>
        <taxon>Bartonellaceae</taxon>
        <taxon>Bartonella</taxon>
    </lineage>
</organism>
<dbReference type="AlphaFoldDB" id="J1JUZ3"/>
<reference evidence="1 2" key="1">
    <citation type="submission" date="2012-03" db="EMBL/GenBank/DDBJ databases">
        <title>The Genome Sequence of Bartonella tamiae Th239.</title>
        <authorList>
            <consortium name="The Broad Institute Genome Sequencing Platform"/>
            <consortium name="The Broad Institute Genome Sequencing Center for Infectious Disease"/>
            <person name="Feldgarden M."/>
            <person name="Kirby J."/>
            <person name="Kosoy M."/>
            <person name="Birtles R."/>
            <person name="Probert W.S."/>
            <person name="Chiaraviglio L."/>
            <person name="Young S.K."/>
            <person name="Zeng Q."/>
            <person name="Gargeya S."/>
            <person name="Fitzgerald M."/>
            <person name="Haas B."/>
            <person name="Abouelleil A."/>
            <person name="Alvarado L."/>
            <person name="Arachchi H.M."/>
            <person name="Berlin A."/>
            <person name="Chapman S.B."/>
            <person name="Gearin G."/>
            <person name="Goldberg J."/>
            <person name="Griggs A."/>
            <person name="Gujja S."/>
            <person name="Hansen M."/>
            <person name="Heiman D."/>
            <person name="Howarth C."/>
            <person name="Larimer J."/>
            <person name="Lui A."/>
            <person name="MacDonald P.J.P."/>
            <person name="McCowen C."/>
            <person name="Montmayeur A."/>
            <person name="Murphy C."/>
            <person name="Neiman D."/>
            <person name="Pearson M."/>
            <person name="Priest M."/>
            <person name="Roberts A."/>
            <person name="Saif S."/>
            <person name="Shea T."/>
            <person name="Sisk P."/>
            <person name="Stolte C."/>
            <person name="Sykes S."/>
            <person name="Wortman J."/>
            <person name="Nusbaum C."/>
            <person name="Birren B."/>
        </authorList>
    </citation>
    <scope>NUCLEOTIDE SEQUENCE [LARGE SCALE GENOMIC DNA]</scope>
    <source>
        <strain evidence="1 2">Th239</strain>
    </source>
</reference>
<accession>J1JUZ3</accession>
<gene>
    <name evidence="1" type="ORF">ME5_01343</name>
</gene>
<dbReference type="HOGENOM" id="CLU_3388213_0_0_5"/>
<protein>
    <submittedName>
        <fullName evidence="1">Uncharacterized protein</fullName>
    </submittedName>
</protein>
<comment type="caution">
    <text evidence="1">The sequence shown here is derived from an EMBL/GenBank/DDBJ whole genome shotgun (WGS) entry which is preliminary data.</text>
</comment>